<dbReference type="AlphaFoldDB" id="A0A512DIU1"/>
<protein>
    <recommendedName>
        <fullName evidence="3">Sigma-54 factor interaction domain-containing protein</fullName>
    </recommendedName>
</protein>
<dbReference type="Proteomes" id="UP000321523">
    <property type="component" value="Unassembled WGS sequence"/>
</dbReference>
<dbReference type="Pfam" id="PF00158">
    <property type="entry name" value="Sigma54_activat"/>
    <property type="match status" value="1"/>
</dbReference>
<dbReference type="SMART" id="SM00382">
    <property type="entry name" value="AAA"/>
    <property type="match status" value="1"/>
</dbReference>
<dbReference type="Gene3D" id="3.40.50.300">
    <property type="entry name" value="P-loop containing nucleotide triphosphate hydrolases"/>
    <property type="match status" value="1"/>
</dbReference>
<evidence type="ECO:0000256" key="1">
    <source>
        <dbReference type="ARBA" id="ARBA00022741"/>
    </source>
</evidence>
<dbReference type="InterPro" id="IPR027417">
    <property type="entry name" value="P-loop_NTPase"/>
</dbReference>
<dbReference type="PANTHER" id="PTHR32071">
    <property type="entry name" value="TRANSCRIPTIONAL REGULATORY PROTEIN"/>
    <property type="match status" value="1"/>
</dbReference>
<dbReference type="Gene3D" id="1.10.8.60">
    <property type="match status" value="1"/>
</dbReference>
<sequence>MLSYVRKIAPQPGPVVICGPTGTGKTRLAQEIHRLSKRCNGPFIKKHCAVLADGTMLSDLFGHRKGAYTNALTDRRGTLMSANGGTLLLDDIDTLPLLGQQRLLSFLDDQTVTRLGDDEGEGRRVDVRIIATTNKDPEALVQKGLFCLDLLHRLDQWRLVVPRLRDRPEDIAELARCLLAEFQEDNSGSDASPLMFDDGAMELLCALPWDGNIRQLEEVVRNLALFGETKNGTITQEVAIQVLFVPGNAPTTTRMVISPDLTEDARFQHALKLTGWDISKAARIAGCSRGTLHSRITAKGWKRP</sequence>
<dbReference type="CDD" id="cd00009">
    <property type="entry name" value="AAA"/>
    <property type="match status" value="1"/>
</dbReference>
<evidence type="ECO:0000313" key="5">
    <source>
        <dbReference type="Proteomes" id="UP000321523"/>
    </source>
</evidence>
<dbReference type="InterPro" id="IPR002078">
    <property type="entry name" value="Sigma_54_int"/>
</dbReference>
<keyword evidence="1" id="KW-0547">Nucleotide-binding</keyword>
<gene>
    <name evidence="4" type="ORF">SAE02_05410</name>
</gene>
<keyword evidence="2" id="KW-0067">ATP-binding</keyword>
<dbReference type="GO" id="GO:0005524">
    <property type="term" value="F:ATP binding"/>
    <property type="evidence" value="ECO:0007669"/>
    <property type="project" value="UniProtKB-KW"/>
</dbReference>
<dbReference type="Gene3D" id="1.10.10.60">
    <property type="entry name" value="Homeodomain-like"/>
    <property type="match status" value="1"/>
</dbReference>
<organism evidence="4 5">
    <name type="scientific">Skermanella aerolata</name>
    <dbReference type="NCBI Taxonomy" id="393310"/>
    <lineage>
        <taxon>Bacteria</taxon>
        <taxon>Pseudomonadati</taxon>
        <taxon>Pseudomonadota</taxon>
        <taxon>Alphaproteobacteria</taxon>
        <taxon>Rhodospirillales</taxon>
        <taxon>Azospirillaceae</taxon>
        <taxon>Skermanella</taxon>
    </lineage>
</organism>
<evidence type="ECO:0000259" key="3">
    <source>
        <dbReference type="PROSITE" id="PS50045"/>
    </source>
</evidence>
<proteinExistence type="predicted"/>
<dbReference type="GO" id="GO:0006355">
    <property type="term" value="P:regulation of DNA-templated transcription"/>
    <property type="evidence" value="ECO:0007669"/>
    <property type="project" value="InterPro"/>
</dbReference>
<accession>A0A512DIU1</accession>
<comment type="caution">
    <text evidence="4">The sequence shown here is derived from an EMBL/GenBank/DDBJ whole genome shotgun (WGS) entry which is preliminary data.</text>
</comment>
<keyword evidence="5" id="KW-1185">Reference proteome</keyword>
<feature type="domain" description="Sigma-54 factor interaction" evidence="3">
    <location>
        <begin position="1"/>
        <end position="225"/>
    </location>
</feature>
<dbReference type="SUPFAM" id="SSF46689">
    <property type="entry name" value="Homeodomain-like"/>
    <property type="match status" value="1"/>
</dbReference>
<dbReference type="InterPro" id="IPR058031">
    <property type="entry name" value="AAA_lid_NorR"/>
</dbReference>
<dbReference type="SUPFAM" id="SSF52540">
    <property type="entry name" value="P-loop containing nucleoside triphosphate hydrolases"/>
    <property type="match status" value="1"/>
</dbReference>
<dbReference type="InterPro" id="IPR009057">
    <property type="entry name" value="Homeodomain-like_sf"/>
</dbReference>
<dbReference type="InterPro" id="IPR003593">
    <property type="entry name" value="AAA+_ATPase"/>
</dbReference>
<name>A0A512DIU1_9PROT</name>
<reference evidence="4 5" key="1">
    <citation type="submission" date="2019-07" db="EMBL/GenBank/DDBJ databases">
        <title>Whole genome shotgun sequence of Skermanella aerolata NBRC 106429.</title>
        <authorList>
            <person name="Hosoyama A."/>
            <person name="Uohara A."/>
            <person name="Ohji S."/>
            <person name="Ichikawa N."/>
        </authorList>
    </citation>
    <scope>NUCLEOTIDE SEQUENCE [LARGE SCALE GENOMIC DNA]</scope>
    <source>
        <strain evidence="4 5">NBRC 106429</strain>
    </source>
</reference>
<evidence type="ECO:0000256" key="2">
    <source>
        <dbReference type="ARBA" id="ARBA00022840"/>
    </source>
</evidence>
<dbReference type="Pfam" id="PF25601">
    <property type="entry name" value="AAA_lid_14"/>
    <property type="match status" value="1"/>
</dbReference>
<evidence type="ECO:0000313" key="4">
    <source>
        <dbReference type="EMBL" id="GEO36393.1"/>
    </source>
</evidence>
<dbReference type="PROSITE" id="PS50045">
    <property type="entry name" value="SIGMA54_INTERACT_4"/>
    <property type="match status" value="1"/>
</dbReference>
<dbReference type="EMBL" id="BJYZ01000002">
    <property type="protein sequence ID" value="GEO36393.1"/>
    <property type="molecule type" value="Genomic_DNA"/>
</dbReference>